<sequence>MHYLIASLLVLAFGPLLYHGLRQHTRFLNGISAFVLVALSGLVLFDILPHLWQQAGWSIIPFVLLGIAGPSIAEKLFSKVSNYTHNITLVLGLVGLLIHTITDGSAVALAQEETNGMLALGVVLHRLPAGLAIWWLLRPAFGRMVAATVLLMMMVLTVIGFLAGDELHHLFAADQLVWLQAFVTGSIMHVLLHRPHEHHHDGEHDHSHSQRSKLSSGHYIGAAIGVLFLSSMMLFFGHSHHDHDDPSGHVEEHQLHLHEGEHAH</sequence>
<dbReference type="EMBL" id="CP051180">
    <property type="protein sequence ID" value="QIZ78245.1"/>
    <property type="molecule type" value="Genomic_DNA"/>
</dbReference>
<feature type="transmembrane region" description="Helical" evidence="2">
    <location>
        <begin position="175"/>
        <end position="192"/>
    </location>
</feature>
<protein>
    <recommendedName>
        <fullName evidence="5">Zinc transporter ZupT</fullName>
    </recommendedName>
</protein>
<dbReference type="Proteomes" id="UP000501602">
    <property type="component" value="Chromosome"/>
</dbReference>
<feature type="transmembrane region" description="Helical" evidence="2">
    <location>
        <begin position="116"/>
        <end position="137"/>
    </location>
</feature>
<reference evidence="3 4" key="1">
    <citation type="submission" date="2020-04" db="EMBL/GenBank/DDBJ databases">
        <title>Ferrimonas sp. S7 isolated from sea water.</title>
        <authorList>
            <person name="Bae S.S."/>
            <person name="Baek K."/>
        </authorList>
    </citation>
    <scope>NUCLEOTIDE SEQUENCE [LARGE SCALE GENOMIC DNA]</scope>
    <source>
        <strain evidence="3 4">S7</strain>
    </source>
</reference>
<feature type="transmembrane region" description="Helical" evidence="2">
    <location>
        <begin position="89"/>
        <end position="110"/>
    </location>
</feature>
<feature type="transmembrane region" description="Helical" evidence="2">
    <location>
        <begin position="58"/>
        <end position="77"/>
    </location>
</feature>
<evidence type="ECO:0000313" key="3">
    <source>
        <dbReference type="EMBL" id="QIZ78245.1"/>
    </source>
</evidence>
<dbReference type="AlphaFoldDB" id="A0A6H1UGK9"/>
<keyword evidence="2" id="KW-1133">Transmembrane helix</keyword>
<feature type="transmembrane region" description="Helical" evidence="2">
    <location>
        <begin position="219"/>
        <end position="237"/>
    </location>
</feature>
<evidence type="ECO:0000256" key="1">
    <source>
        <dbReference type="SAM" id="MobiDB-lite"/>
    </source>
</evidence>
<evidence type="ECO:0000256" key="2">
    <source>
        <dbReference type="SAM" id="Phobius"/>
    </source>
</evidence>
<dbReference type="KEGG" id="fes:HER31_15905"/>
<name>A0A6H1UGK9_9GAMM</name>
<gene>
    <name evidence="3" type="ORF">HER31_15905</name>
</gene>
<evidence type="ECO:0000313" key="4">
    <source>
        <dbReference type="Proteomes" id="UP000501602"/>
    </source>
</evidence>
<dbReference type="RefSeq" id="WP_168662023.1">
    <property type="nucleotide sequence ID" value="NZ_CP051180.1"/>
</dbReference>
<organism evidence="3 4">
    <name type="scientific">Ferrimonas lipolytica</name>
    <dbReference type="NCBI Taxonomy" id="2724191"/>
    <lineage>
        <taxon>Bacteria</taxon>
        <taxon>Pseudomonadati</taxon>
        <taxon>Pseudomonadota</taxon>
        <taxon>Gammaproteobacteria</taxon>
        <taxon>Alteromonadales</taxon>
        <taxon>Ferrimonadaceae</taxon>
        <taxon>Ferrimonas</taxon>
    </lineage>
</organism>
<keyword evidence="2" id="KW-0812">Transmembrane</keyword>
<keyword evidence="4" id="KW-1185">Reference proteome</keyword>
<feature type="transmembrane region" description="Helical" evidence="2">
    <location>
        <begin position="144"/>
        <end position="163"/>
    </location>
</feature>
<accession>A0A6H1UGK9</accession>
<keyword evidence="2" id="KW-0472">Membrane</keyword>
<feature type="region of interest" description="Disordered" evidence="1">
    <location>
        <begin position="245"/>
        <end position="264"/>
    </location>
</feature>
<proteinExistence type="predicted"/>
<feature type="transmembrane region" description="Helical" evidence="2">
    <location>
        <begin position="33"/>
        <end position="52"/>
    </location>
</feature>
<evidence type="ECO:0008006" key="5">
    <source>
        <dbReference type="Google" id="ProtNLM"/>
    </source>
</evidence>
<feature type="transmembrane region" description="Helical" evidence="2">
    <location>
        <begin position="6"/>
        <end position="21"/>
    </location>
</feature>